<dbReference type="AlphaFoldDB" id="M7N0G3"/>
<dbReference type="Gene3D" id="3.20.20.80">
    <property type="entry name" value="Glycosidases"/>
    <property type="match status" value="1"/>
</dbReference>
<sequence>MKKFYLLLFLLLPLVLQAQVTTEPAFVQHDKAVTIYFDASQGNAGLVGASKVYMHAGVVTAGPNSTEWKYVKGNWGQDNGVGQMEKVEGQTNLWKITLPSPRAYFGVPASETIYRIGMVFRNADGSREGKTAQNGDIFVEVYEGFAVSITQPSASPIFASAGEQITIQAQASAASTITIKINDQLVRTETGVTSISYTYTFSGTNDLDRIVVTATDGTNTDSDTIDVLKRVISPTAPLPSASLKQGINRTGSGEVTLVLSAPGKNSVYAVGDFTNWEVDPAYLMKRQGDLFWLTLSGLEPSREYLYYYLVDQTIKIADPYSEKVLDSGNDQYITASRYPGLPSFPAAAATDRLTAFQVQENEYQWQSSGYTRPKKEDLIIYELLVRDFSAEESFQGVIDRLEYLDSLHVTAIQLMPVQEFNGNDSWGYNPTFMTALDKWYGPKNKLKELVDKAHQRGMAVILDITMNHQDYPAPFLKMWWAGSTASTDNPYFNPQPTHPFNVFTDMNHESPYTRAFLDQVNRYWLEEYRIDGYRFDLSKGFTQKITGDNVGAWGAYDAERVATLKRMADQIWQTDPDAYVILEHFADNSEETELANYGMMLWGNLHHNYGQAIMGYDLSSGGSDLRWLSYKARGWNEPNLVGYMESHDEERQLFKALQYGNSSGTYNIKELATALDRVKLAAAFFIPVPGPKMLWQFGELGYDVSIEQNGRTGKKPQRWEYLQDAQRQQLYRTFSALNYLKTTYPVFETADFQMPATGAIRTLKLNSEDMNVVIIGNFGLTPQPASVSFQHTGWWYAYFQKDSLQASSSATSLQLQPGEFRLFTDQPIFYQGAGGNPLGLEESSFSRQISLYPNPASASLRLHLPQQGSSALRYQIINASGQRMHVGLLPGGTASATHELSIKELPAGLYLLKVEQGGQIAIKRFIKQ</sequence>
<keyword evidence="2" id="KW-0732">Signal</keyword>
<feature type="signal peptide" evidence="2">
    <location>
        <begin position="1"/>
        <end position="18"/>
    </location>
</feature>
<dbReference type="InterPro" id="IPR026444">
    <property type="entry name" value="Secre_tail"/>
</dbReference>
<keyword evidence="5" id="KW-1185">Reference proteome</keyword>
<evidence type="ECO:0000256" key="1">
    <source>
        <dbReference type="ARBA" id="ARBA00008061"/>
    </source>
</evidence>
<dbReference type="Pfam" id="PF18962">
    <property type="entry name" value="Por_Secre_tail"/>
    <property type="match status" value="1"/>
</dbReference>
<dbReference type="Pfam" id="PF16328">
    <property type="entry name" value="DUF4961"/>
    <property type="match status" value="1"/>
</dbReference>
<dbReference type="SUPFAM" id="SSF51445">
    <property type="entry name" value="(Trans)glycosidases"/>
    <property type="match status" value="1"/>
</dbReference>
<gene>
    <name evidence="4" type="primary">treZ_2</name>
    <name evidence="4" type="ORF">ADICEAN_04111</name>
</gene>
<organism evidence="4 5">
    <name type="scientific">Cesiribacter andamanensis AMV16</name>
    <dbReference type="NCBI Taxonomy" id="1279009"/>
    <lineage>
        <taxon>Bacteria</taxon>
        <taxon>Pseudomonadati</taxon>
        <taxon>Bacteroidota</taxon>
        <taxon>Cytophagia</taxon>
        <taxon>Cytophagales</taxon>
        <taxon>Cesiribacteraceae</taxon>
        <taxon>Cesiribacter</taxon>
    </lineage>
</organism>
<dbReference type="SUPFAM" id="SSF81296">
    <property type="entry name" value="E set domains"/>
    <property type="match status" value="1"/>
</dbReference>
<dbReference type="InterPro" id="IPR017853">
    <property type="entry name" value="GH"/>
</dbReference>
<dbReference type="PANTHER" id="PTHR43002">
    <property type="entry name" value="GLYCOGEN DEBRANCHING ENZYME"/>
    <property type="match status" value="1"/>
</dbReference>
<dbReference type="InterPro" id="IPR032522">
    <property type="entry name" value="DUF4961"/>
</dbReference>
<dbReference type="NCBIfam" id="TIGR04183">
    <property type="entry name" value="Por_Secre_tail"/>
    <property type="match status" value="1"/>
</dbReference>
<dbReference type="GO" id="GO:0005975">
    <property type="term" value="P:carbohydrate metabolic process"/>
    <property type="evidence" value="ECO:0007669"/>
    <property type="project" value="InterPro"/>
</dbReference>
<evidence type="ECO:0000313" key="4">
    <source>
        <dbReference type="EMBL" id="EMR00767.1"/>
    </source>
</evidence>
<dbReference type="CDD" id="cd11350">
    <property type="entry name" value="AmyAc_4"/>
    <property type="match status" value="1"/>
</dbReference>
<dbReference type="SMART" id="SM00642">
    <property type="entry name" value="Aamy"/>
    <property type="match status" value="1"/>
</dbReference>
<name>M7N0G3_9BACT</name>
<dbReference type="InterPro" id="IPR013783">
    <property type="entry name" value="Ig-like_fold"/>
</dbReference>
<dbReference type="Pfam" id="PF00128">
    <property type="entry name" value="Alpha-amylase"/>
    <property type="match status" value="1"/>
</dbReference>
<dbReference type="OrthoDB" id="9761875at2"/>
<evidence type="ECO:0000313" key="5">
    <source>
        <dbReference type="Proteomes" id="UP000011910"/>
    </source>
</evidence>
<dbReference type="Gene3D" id="2.60.40.10">
    <property type="entry name" value="Immunoglobulins"/>
    <property type="match status" value="1"/>
</dbReference>
<accession>M7N0G3</accession>
<evidence type="ECO:0000259" key="3">
    <source>
        <dbReference type="SMART" id="SM00642"/>
    </source>
</evidence>
<feature type="domain" description="Glycosyl hydrolase family 13 catalytic" evidence="3">
    <location>
        <begin position="382"/>
        <end position="727"/>
    </location>
</feature>
<dbReference type="STRING" id="1279009.ADICEAN_04111"/>
<keyword evidence="4" id="KW-0326">Glycosidase</keyword>
<dbReference type="Proteomes" id="UP000011910">
    <property type="component" value="Unassembled WGS sequence"/>
</dbReference>
<reference evidence="4 5" key="1">
    <citation type="journal article" date="2013" name="Genome Announc.">
        <title>Draft Genome Sequence of Cesiribacter andamanensis Strain AMV16T, Isolated from a Soil Sample from a Mud Volcano in the Andaman Islands, India.</title>
        <authorList>
            <person name="Shivaji S."/>
            <person name="Ara S."/>
            <person name="Begum Z."/>
            <person name="Srinivas T.N."/>
            <person name="Singh A."/>
            <person name="Kumar Pinnaka A."/>
        </authorList>
    </citation>
    <scope>NUCLEOTIDE SEQUENCE [LARGE SCALE GENOMIC DNA]</scope>
    <source>
        <strain evidence="4 5">AMV16</strain>
    </source>
</reference>
<feature type="chain" id="PRO_5004081746" evidence="2">
    <location>
        <begin position="19"/>
        <end position="928"/>
    </location>
</feature>
<dbReference type="PATRIC" id="fig|1279009.4.peg.4143"/>
<evidence type="ECO:0000256" key="2">
    <source>
        <dbReference type="SAM" id="SignalP"/>
    </source>
</evidence>
<proteinExistence type="inferred from homology"/>
<dbReference type="InterPro" id="IPR014756">
    <property type="entry name" value="Ig_E-set"/>
</dbReference>
<comment type="caution">
    <text evidence="4">The sequence shown here is derived from an EMBL/GenBank/DDBJ whole genome shotgun (WGS) entry which is preliminary data.</text>
</comment>
<dbReference type="InterPro" id="IPR006047">
    <property type="entry name" value="GH13_cat_dom"/>
</dbReference>
<dbReference type="GO" id="GO:0033942">
    <property type="term" value="F:4-alpha-D-(1-&gt;4)-alpha-D-glucanotrehalose trehalohydrolase activity"/>
    <property type="evidence" value="ECO:0007669"/>
    <property type="project" value="UniProtKB-EC"/>
</dbReference>
<keyword evidence="4" id="KW-0378">Hydrolase</keyword>
<protein>
    <submittedName>
        <fullName evidence="4">Malto-oligosyltrehalose trehalohydrolase</fullName>
        <ecNumber evidence="4">3.2.1.141</ecNumber>
    </submittedName>
</protein>
<dbReference type="eggNOG" id="COG0296">
    <property type="taxonomic scope" value="Bacteria"/>
</dbReference>
<dbReference type="EC" id="3.2.1.141" evidence="4"/>
<dbReference type="RefSeq" id="WP_009197486.1">
    <property type="nucleotide sequence ID" value="NZ_AODQ01000191.1"/>
</dbReference>
<comment type="similarity">
    <text evidence="1">Belongs to the glycosyl hydrolase 13 family.</text>
</comment>
<dbReference type="EMBL" id="AODQ01000191">
    <property type="protein sequence ID" value="EMR00767.1"/>
    <property type="molecule type" value="Genomic_DNA"/>
</dbReference>